<comment type="caution">
    <text evidence="2">The sequence shown here is derived from an EMBL/GenBank/DDBJ whole genome shotgun (WGS) entry which is preliminary data.</text>
</comment>
<gene>
    <name evidence="2" type="ORF">J2Z71_000358</name>
</gene>
<dbReference type="PANTHER" id="PTHR34547:SF1">
    <property type="entry name" value="YACP-LIKE NYN DOMAIN PROTEIN"/>
    <property type="match status" value="1"/>
</dbReference>
<organism evidence="2 3">
    <name type="scientific">Peptoniphilus stercorisuis</name>
    <dbReference type="NCBI Taxonomy" id="1436965"/>
    <lineage>
        <taxon>Bacteria</taxon>
        <taxon>Bacillati</taxon>
        <taxon>Bacillota</taxon>
        <taxon>Tissierellia</taxon>
        <taxon>Tissierellales</taxon>
        <taxon>Peptoniphilaceae</taxon>
        <taxon>Peptoniphilus</taxon>
    </lineage>
</organism>
<name>A0ABS4KAN4_9FIRM</name>
<dbReference type="RefSeq" id="WP_210060143.1">
    <property type="nucleotide sequence ID" value="NZ_JAGGLJ010000003.1"/>
</dbReference>
<evidence type="ECO:0000313" key="3">
    <source>
        <dbReference type="Proteomes" id="UP001519306"/>
    </source>
</evidence>
<dbReference type="InterPro" id="IPR010298">
    <property type="entry name" value="YacP-like"/>
</dbReference>
<sequence>MKKIYYKKDEKYLFVDGYNIINSWEKLKNLSSQNLEDTRQKLMDEMSEFAIFTGESVILVFDGYMVKKSPGAIYKYKGILVVYTKEFETADHFIEKELHEIGRLRQVRVATSDNVEQQMILSRGGTRISARELEIEVENVKNNINKKSVELKNSNQKINAIDDKTLEKLEKLKEKIN</sequence>
<dbReference type="Pfam" id="PF05991">
    <property type="entry name" value="NYN_YacP"/>
    <property type="match status" value="1"/>
</dbReference>
<proteinExistence type="predicted"/>
<dbReference type="CDD" id="cd10912">
    <property type="entry name" value="PIN_YacP-like"/>
    <property type="match status" value="1"/>
</dbReference>
<dbReference type="PANTHER" id="PTHR34547">
    <property type="entry name" value="YACP-LIKE NYN DOMAIN PROTEIN"/>
    <property type="match status" value="1"/>
</dbReference>
<evidence type="ECO:0000256" key="1">
    <source>
        <dbReference type="SAM" id="Coils"/>
    </source>
</evidence>
<evidence type="ECO:0000313" key="2">
    <source>
        <dbReference type="EMBL" id="MBP2024835.1"/>
    </source>
</evidence>
<dbReference type="EMBL" id="JAGGLJ010000003">
    <property type="protein sequence ID" value="MBP2024835.1"/>
    <property type="molecule type" value="Genomic_DNA"/>
</dbReference>
<keyword evidence="3" id="KW-1185">Reference proteome</keyword>
<keyword evidence="1" id="KW-0175">Coiled coil</keyword>
<protein>
    <submittedName>
        <fullName evidence="2">RNA-binding protein with PIN domain</fullName>
    </submittedName>
</protein>
<feature type="coiled-coil region" evidence="1">
    <location>
        <begin position="130"/>
        <end position="157"/>
    </location>
</feature>
<reference evidence="2 3" key="1">
    <citation type="submission" date="2021-03" db="EMBL/GenBank/DDBJ databases">
        <title>Genomic Encyclopedia of Type Strains, Phase IV (KMG-IV): sequencing the most valuable type-strain genomes for metagenomic binning, comparative biology and taxonomic classification.</title>
        <authorList>
            <person name="Goeker M."/>
        </authorList>
    </citation>
    <scope>NUCLEOTIDE SEQUENCE [LARGE SCALE GENOMIC DNA]</scope>
    <source>
        <strain evidence="2 3">DSM 27563</strain>
    </source>
</reference>
<dbReference type="Proteomes" id="UP001519306">
    <property type="component" value="Unassembled WGS sequence"/>
</dbReference>
<accession>A0ABS4KAN4</accession>